<dbReference type="NCBIfam" id="TIGR02531">
    <property type="entry name" value="yecD_yerC"/>
    <property type="match status" value="1"/>
</dbReference>
<dbReference type="RefSeq" id="WP_274374148.1">
    <property type="nucleotide sequence ID" value="NZ_CP072943.1"/>
</dbReference>
<dbReference type="KEGG" id="aram:KAR29_02920"/>
<dbReference type="Proteomes" id="UP000671879">
    <property type="component" value="Chromosome"/>
</dbReference>
<dbReference type="InterPro" id="IPR013368">
    <property type="entry name" value="YecD_YerC"/>
</dbReference>
<dbReference type="Pfam" id="PF01371">
    <property type="entry name" value="Trp_repressor"/>
    <property type="match status" value="1"/>
</dbReference>
<dbReference type="PIRSF" id="PIRSF012508">
    <property type="entry name" value="YerC"/>
    <property type="match status" value="1"/>
</dbReference>
<dbReference type="InterPro" id="IPR000831">
    <property type="entry name" value="Trp_repress"/>
</dbReference>
<name>A0A9Q7AGX2_9BACT</name>
<dbReference type="EMBL" id="CP072943">
    <property type="protein sequence ID" value="QTX32884.1"/>
    <property type="molecule type" value="Genomic_DNA"/>
</dbReference>
<evidence type="ECO:0000313" key="2">
    <source>
        <dbReference type="Proteomes" id="UP000671879"/>
    </source>
</evidence>
<dbReference type="InterPro" id="IPR010921">
    <property type="entry name" value="Trp_repressor/repl_initiator"/>
</dbReference>
<accession>A0A9Q7AGX2</accession>
<dbReference type="GO" id="GO:0003700">
    <property type="term" value="F:DNA-binding transcription factor activity"/>
    <property type="evidence" value="ECO:0007669"/>
    <property type="project" value="InterPro"/>
</dbReference>
<dbReference type="PANTHER" id="PTHR40080:SF1">
    <property type="entry name" value="TRPR-LIKE PROTEIN YERC_YECD"/>
    <property type="match status" value="1"/>
</dbReference>
<gene>
    <name evidence="1" type="ORF">KAR29_02920</name>
</gene>
<reference evidence="2" key="1">
    <citation type="submission" date="2021-04" db="EMBL/GenBank/DDBJ databases">
        <title>A novel Synergistetes isolate from a pyrite-forming mixed culture.</title>
        <authorList>
            <person name="Bunk B."/>
            <person name="Sproer C."/>
            <person name="Spring S."/>
            <person name="Pester M."/>
        </authorList>
    </citation>
    <scope>NUCLEOTIDE SEQUENCE [LARGE SCALE GENOMIC DNA]</scope>
    <source>
        <strain evidence="2">J.5.4.2-T.3.5.2</strain>
    </source>
</reference>
<organism evidence="1 2">
    <name type="scientific">Aminithiophilus ramosus</name>
    <dbReference type="NCBI Taxonomy" id="3029084"/>
    <lineage>
        <taxon>Bacteria</taxon>
        <taxon>Thermotogati</taxon>
        <taxon>Synergistota</taxon>
        <taxon>Synergistia</taxon>
        <taxon>Synergistales</taxon>
        <taxon>Aminithiophilaceae</taxon>
        <taxon>Aminithiophilus</taxon>
    </lineage>
</organism>
<evidence type="ECO:0000313" key="1">
    <source>
        <dbReference type="EMBL" id="QTX32884.1"/>
    </source>
</evidence>
<dbReference type="Gene3D" id="1.10.1270.10">
    <property type="entry name" value="TrpR-like"/>
    <property type="match status" value="1"/>
</dbReference>
<dbReference type="GO" id="GO:0043565">
    <property type="term" value="F:sequence-specific DNA binding"/>
    <property type="evidence" value="ECO:0007669"/>
    <property type="project" value="InterPro"/>
</dbReference>
<keyword evidence="2" id="KW-1185">Reference proteome</keyword>
<protein>
    <submittedName>
        <fullName evidence="1">Helix-turn-helix domain-containing protein</fullName>
    </submittedName>
</protein>
<sequence>MTEKWKDRLTDQLCQSFLALKDSAEVYSFLEDIATIGEIRALSQRLEVARLLSEGHTYPQIAQQTGASTATISRVKKFLEYGADGYKLVLERIKEDAADVPS</sequence>
<dbReference type="InterPro" id="IPR038116">
    <property type="entry name" value="TrpR-like_sf"/>
</dbReference>
<dbReference type="AlphaFoldDB" id="A0A9Q7AGX2"/>
<proteinExistence type="predicted"/>
<dbReference type="SUPFAM" id="SSF48295">
    <property type="entry name" value="TrpR-like"/>
    <property type="match status" value="1"/>
</dbReference>
<dbReference type="PANTHER" id="PTHR40080">
    <property type="entry name" value="LMO1763 PROTEIN"/>
    <property type="match status" value="1"/>
</dbReference>